<evidence type="ECO:0008006" key="13">
    <source>
        <dbReference type="Google" id="ProtNLM"/>
    </source>
</evidence>
<dbReference type="CDD" id="cd00041">
    <property type="entry name" value="CUB"/>
    <property type="match status" value="1"/>
</dbReference>
<keyword evidence="8" id="KW-0732">Signal</keyword>
<keyword evidence="3" id="KW-0812">Transmembrane</keyword>
<evidence type="ECO:0000256" key="3">
    <source>
        <dbReference type="ARBA" id="ARBA00022692"/>
    </source>
</evidence>
<evidence type="ECO:0000259" key="10">
    <source>
        <dbReference type="PROSITE" id="PS50820"/>
    </source>
</evidence>
<dbReference type="Gene3D" id="2.170.130.20">
    <property type="entry name" value="LCCL-like domain"/>
    <property type="match status" value="1"/>
</dbReference>
<organism evidence="11 12">
    <name type="scientific">Oncorhynchus mykiss</name>
    <name type="common">Rainbow trout</name>
    <name type="synonym">Salmo gairdneri</name>
    <dbReference type="NCBI Taxonomy" id="8022"/>
    <lineage>
        <taxon>Eukaryota</taxon>
        <taxon>Metazoa</taxon>
        <taxon>Chordata</taxon>
        <taxon>Craniata</taxon>
        <taxon>Vertebrata</taxon>
        <taxon>Euteleostomi</taxon>
        <taxon>Actinopterygii</taxon>
        <taxon>Neopterygii</taxon>
        <taxon>Teleostei</taxon>
        <taxon>Protacanthopterygii</taxon>
        <taxon>Salmoniformes</taxon>
        <taxon>Salmonidae</taxon>
        <taxon>Salmoninae</taxon>
        <taxon>Oncorhynchus</taxon>
    </lineage>
</organism>
<dbReference type="STRING" id="8022.A0A060VWR2"/>
<dbReference type="EMBL" id="FR904287">
    <property type="protein sequence ID" value="CDQ57439.1"/>
    <property type="molecule type" value="Genomic_DNA"/>
</dbReference>
<dbReference type="InterPro" id="IPR035914">
    <property type="entry name" value="Sperma_CUB_dom_sf"/>
</dbReference>
<dbReference type="GO" id="GO:0038023">
    <property type="term" value="F:signaling receptor activity"/>
    <property type="evidence" value="ECO:0007669"/>
    <property type="project" value="TreeGrafter"/>
</dbReference>
<dbReference type="PROSITE" id="PS50820">
    <property type="entry name" value="LCCL"/>
    <property type="match status" value="1"/>
</dbReference>
<feature type="signal peptide" evidence="8">
    <location>
        <begin position="1"/>
        <end position="21"/>
    </location>
</feature>
<evidence type="ECO:0000256" key="4">
    <source>
        <dbReference type="ARBA" id="ARBA00022989"/>
    </source>
</evidence>
<keyword evidence="6 7" id="KW-1015">Disulfide bond</keyword>
<evidence type="ECO:0000256" key="1">
    <source>
        <dbReference type="ARBA" id="ARBA00004479"/>
    </source>
</evidence>
<evidence type="ECO:0000256" key="5">
    <source>
        <dbReference type="ARBA" id="ARBA00023136"/>
    </source>
</evidence>
<dbReference type="SUPFAM" id="SSF49854">
    <property type="entry name" value="Spermadhesin, CUB domain"/>
    <property type="match status" value="1"/>
</dbReference>
<dbReference type="PaxDb" id="8022-A0A060VWR2"/>
<gene>
    <name evidence="11" type="ORF">GSONMT00072144001</name>
</gene>
<dbReference type="PANTHER" id="PTHR46806">
    <property type="entry name" value="F5/8 TYPE C DOMAIN-CONTAINING PROTEIN"/>
    <property type="match status" value="1"/>
</dbReference>
<dbReference type="InterPro" id="IPR036609">
    <property type="entry name" value="LCCL_sf"/>
</dbReference>
<dbReference type="Pfam" id="PF00431">
    <property type="entry name" value="CUB"/>
    <property type="match status" value="1"/>
</dbReference>
<name>A0A060VWR2_ONCMY</name>
<comment type="subcellular location">
    <subcellularLocation>
        <location evidence="1">Membrane</location>
        <topology evidence="1">Single-pass type I membrane protein</topology>
    </subcellularLocation>
</comment>
<dbReference type="FunFam" id="2.60.120.290:FF:000005">
    <property type="entry name" value="Procollagen C-endopeptidase enhancer 1"/>
    <property type="match status" value="1"/>
</dbReference>
<keyword evidence="5" id="KW-0472">Membrane</keyword>
<keyword evidence="2" id="KW-0597">Phosphoprotein</keyword>
<dbReference type="InterPro" id="IPR004043">
    <property type="entry name" value="LCCL"/>
</dbReference>
<evidence type="ECO:0000256" key="2">
    <source>
        <dbReference type="ARBA" id="ARBA00022553"/>
    </source>
</evidence>
<evidence type="ECO:0000313" key="11">
    <source>
        <dbReference type="EMBL" id="CDQ57439.1"/>
    </source>
</evidence>
<dbReference type="PROSITE" id="PS01180">
    <property type="entry name" value="CUB"/>
    <property type="match status" value="1"/>
</dbReference>
<feature type="domain" description="LCCL" evidence="10">
    <location>
        <begin position="144"/>
        <end position="232"/>
    </location>
</feature>
<evidence type="ECO:0000256" key="8">
    <source>
        <dbReference type="SAM" id="SignalP"/>
    </source>
</evidence>
<reference evidence="11" key="1">
    <citation type="journal article" date="2014" name="Nat. Commun.">
        <title>The rainbow trout genome provides novel insights into evolution after whole-genome duplication in vertebrates.</title>
        <authorList>
            <person name="Berthelot C."/>
            <person name="Brunet F."/>
            <person name="Chalopin D."/>
            <person name="Juanchich A."/>
            <person name="Bernard M."/>
            <person name="Noel B."/>
            <person name="Bento P."/>
            <person name="Da Silva C."/>
            <person name="Labadie K."/>
            <person name="Alberti A."/>
            <person name="Aury J.M."/>
            <person name="Louis A."/>
            <person name="Dehais P."/>
            <person name="Bardou P."/>
            <person name="Montfort J."/>
            <person name="Klopp C."/>
            <person name="Cabau C."/>
            <person name="Gaspin C."/>
            <person name="Thorgaard G.H."/>
            <person name="Boussaha M."/>
            <person name="Quillet E."/>
            <person name="Guyomard R."/>
            <person name="Galiana D."/>
            <person name="Bobe J."/>
            <person name="Volff J.N."/>
            <person name="Genet C."/>
            <person name="Wincker P."/>
            <person name="Jaillon O."/>
            <person name="Roest Crollius H."/>
            <person name="Guiguen Y."/>
        </authorList>
    </citation>
    <scope>NUCLEOTIDE SEQUENCE [LARGE SCALE GENOMIC DNA]</scope>
</reference>
<evidence type="ECO:0000259" key="9">
    <source>
        <dbReference type="PROSITE" id="PS01180"/>
    </source>
</evidence>
<protein>
    <recommendedName>
        <fullName evidence="13">CUB domain-containing protein</fullName>
    </recommendedName>
</protein>
<sequence>MSVKKKVNGFFVVWSILSAVGEKLDDGCGHSVLGPESGVLSSKSYPGTYPNNTWCEWKIQVPEGNSLVIMFGDLDVEARDCQSDYVKVLKGGYGGEHVYGTFCGSLKSYPREMHTDSNEVIVQFRSGRHNSGRGFLLSYSTGDNRDLLTCLDKGSHFSDLKYRKYCPAGCKAVTGDISGDISQGYRHTSVLCKAAVHAGVILDELGGWVSVETQKGLSHYPATRANGIQSKE</sequence>
<dbReference type="SUPFAM" id="SSF69848">
    <property type="entry name" value="LCCL domain"/>
    <property type="match status" value="1"/>
</dbReference>
<feature type="domain" description="CUB" evidence="9">
    <location>
        <begin position="28"/>
        <end position="142"/>
    </location>
</feature>
<dbReference type="SMART" id="SM00042">
    <property type="entry name" value="CUB"/>
    <property type="match status" value="1"/>
</dbReference>
<dbReference type="AlphaFoldDB" id="A0A060VWR2"/>
<evidence type="ECO:0000256" key="6">
    <source>
        <dbReference type="ARBA" id="ARBA00023157"/>
    </source>
</evidence>
<keyword evidence="4" id="KW-1133">Transmembrane helix</keyword>
<feature type="disulfide bond" evidence="7">
    <location>
        <begin position="28"/>
        <end position="55"/>
    </location>
</feature>
<dbReference type="InterPro" id="IPR000859">
    <property type="entry name" value="CUB_dom"/>
</dbReference>
<dbReference type="InterPro" id="IPR050633">
    <property type="entry name" value="Neuropilin_MCO_CoagFactor"/>
</dbReference>
<feature type="chain" id="PRO_5001593722" description="CUB domain-containing protein" evidence="8">
    <location>
        <begin position="22"/>
        <end position="232"/>
    </location>
</feature>
<dbReference type="Pfam" id="PF03815">
    <property type="entry name" value="LCCL"/>
    <property type="match status" value="1"/>
</dbReference>
<accession>A0A060VWR2</accession>
<dbReference type="PANTHER" id="PTHR46806:SF1">
    <property type="entry name" value="DISCOIDIN, CUB AND LCCL DOMAIN-CONTAINING PROTEIN 1"/>
    <property type="match status" value="1"/>
</dbReference>
<proteinExistence type="predicted"/>
<reference evidence="11" key="2">
    <citation type="submission" date="2014-03" db="EMBL/GenBank/DDBJ databases">
        <authorList>
            <person name="Genoscope - CEA"/>
        </authorList>
    </citation>
    <scope>NUCLEOTIDE SEQUENCE</scope>
</reference>
<evidence type="ECO:0000256" key="7">
    <source>
        <dbReference type="PROSITE-ProRule" id="PRU00059"/>
    </source>
</evidence>
<dbReference type="Proteomes" id="UP000193380">
    <property type="component" value="Unassembled WGS sequence"/>
</dbReference>
<comment type="caution">
    <text evidence="7">Lacks conserved residue(s) required for the propagation of feature annotation.</text>
</comment>
<dbReference type="Gene3D" id="2.60.120.290">
    <property type="entry name" value="Spermadhesin, CUB domain"/>
    <property type="match status" value="1"/>
</dbReference>
<dbReference type="SMART" id="SM00603">
    <property type="entry name" value="LCCL"/>
    <property type="match status" value="1"/>
</dbReference>
<dbReference type="GO" id="GO:0005886">
    <property type="term" value="C:plasma membrane"/>
    <property type="evidence" value="ECO:0007669"/>
    <property type="project" value="TreeGrafter"/>
</dbReference>
<evidence type="ECO:0000313" key="12">
    <source>
        <dbReference type="Proteomes" id="UP000193380"/>
    </source>
</evidence>